<accession>A0ABQ6DW30</accession>
<dbReference type="Proteomes" id="UP001157353">
    <property type="component" value="Unassembled WGS sequence"/>
</dbReference>
<evidence type="ECO:0000313" key="3">
    <source>
        <dbReference type="EMBL" id="GLS89336.1"/>
    </source>
</evidence>
<sequence length="120" mass="13154">MFKKLCIVPLIVFTSVSFAAITPVQQGGFKGPNSVPELTVSQVQDAQDDTLVSITGHITSTLGDEDYVFKDKTGEIEVEIDNHLFQNNTVTPETRVTIVGEVGKEWDQISIDADSLSIKR</sequence>
<protein>
    <recommendedName>
        <fullName evidence="5">NirD/YgiW/YdeI family stress tolerance protein</fullName>
    </recommendedName>
</protein>
<dbReference type="InterPro" id="IPR005220">
    <property type="entry name" value="CarO-like"/>
</dbReference>
<feature type="chain" id="PRO_5045713902" description="NirD/YgiW/YdeI family stress tolerance protein" evidence="2">
    <location>
        <begin position="20"/>
        <end position="120"/>
    </location>
</feature>
<reference evidence="4" key="1">
    <citation type="journal article" date="2019" name="Int. J. Syst. Evol. Microbiol.">
        <title>The Global Catalogue of Microorganisms (GCM) 10K type strain sequencing project: providing services to taxonomists for standard genome sequencing and annotation.</title>
        <authorList>
            <consortium name="The Broad Institute Genomics Platform"/>
            <consortium name="The Broad Institute Genome Sequencing Center for Infectious Disease"/>
            <person name="Wu L."/>
            <person name="Ma J."/>
        </authorList>
    </citation>
    <scope>NUCLEOTIDE SEQUENCE [LARGE SCALE GENOMIC DNA]</scope>
    <source>
        <strain evidence="4">NBRC 103166</strain>
    </source>
</reference>
<proteinExistence type="predicted"/>
<evidence type="ECO:0000313" key="4">
    <source>
        <dbReference type="Proteomes" id="UP001157353"/>
    </source>
</evidence>
<comment type="caution">
    <text evidence="3">The sequence shown here is derived from an EMBL/GenBank/DDBJ whole genome shotgun (WGS) entry which is preliminary data.</text>
</comment>
<keyword evidence="4" id="KW-1185">Reference proteome</keyword>
<dbReference type="NCBIfam" id="NF033674">
    <property type="entry name" value="stress_OB_fold"/>
    <property type="match status" value="1"/>
</dbReference>
<dbReference type="InterPro" id="IPR036700">
    <property type="entry name" value="BOBF_sf"/>
</dbReference>
<dbReference type="Gene3D" id="2.40.50.200">
    <property type="entry name" value="Bacterial OB-fold"/>
    <property type="match status" value="1"/>
</dbReference>
<organism evidence="3 4">
    <name type="scientific">Psychromonas marina</name>
    <dbReference type="NCBI Taxonomy" id="88364"/>
    <lineage>
        <taxon>Bacteria</taxon>
        <taxon>Pseudomonadati</taxon>
        <taxon>Pseudomonadota</taxon>
        <taxon>Gammaproteobacteria</taxon>
        <taxon>Alteromonadales</taxon>
        <taxon>Psychromonadaceae</taxon>
        <taxon>Psychromonas</taxon>
    </lineage>
</organism>
<dbReference type="RefSeq" id="WP_284202455.1">
    <property type="nucleotide sequence ID" value="NZ_BSPQ01000001.1"/>
</dbReference>
<evidence type="ECO:0000256" key="2">
    <source>
        <dbReference type="SAM" id="SignalP"/>
    </source>
</evidence>
<feature type="signal peptide" evidence="2">
    <location>
        <begin position="1"/>
        <end position="19"/>
    </location>
</feature>
<dbReference type="EMBL" id="BSPQ01000001">
    <property type="protein sequence ID" value="GLS89336.1"/>
    <property type="molecule type" value="Genomic_DNA"/>
</dbReference>
<evidence type="ECO:0000256" key="1">
    <source>
        <dbReference type="ARBA" id="ARBA00022729"/>
    </source>
</evidence>
<keyword evidence="1 2" id="KW-0732">Signal</keyword>
<evidence type="ECO:0008006" key="5">
    <source>
        <dbReference type="Google" id="ProtNLM"/>
    </source>
</evidence>
<dbReference type="SUPFAM" id="SSF101756">
    <property type="entry name" value="Hypothetical protein YgiW"/>
    <property type="match status" value="1"/>
</dbReference>
<dbReference type="PANTHER" id="PTHR36571">
    <property type="entry name" value="PROTEIN YGIW"/>
    <property type="match status" value="1"/>
</dbReference>
<name>A0ABQ6DW30_9GAMM</name>
<dbReference type="PANTHER" id="PTHR36571:SF1">
    <property type="entry name" value="PROTEIN YGIW"/>
    <property type="match status" value="1"/>
</dbReference>
<dbReference type="Pfam" id="PF04076">
    <property type="entry name" value="BOF"/>
    <property type="match status" value="1"/>
</dbReference>
<gene>
    <name evidence="3" type="ORF">GCM10007916_04030</name>
</gene>